<proteinExistence type="predicted"/>
<evidence type="ECO:0000313" key="4">
    <source>
        <dbReference type="EMBL" id="KAF5200576.1"/>
    </source>
</evidence>
<dbReference type="PANTHER" id="PTHR31731">
    <property type="match status" value="1"/>
</dbReference>
<keyword evidence="1 2" id="KW-0732">Signal</keyword>
<dbReference type="Proteomes" id="UP000554482">
    <property type="component" value="Unassembled WGS sequence"/>
</dbReference>
<feature type="signal peptide" evidence="2">
    <location>
        <begin position="1"/>
        <end position="25"/>
    </location>
</feature>
<dbReference type="EMBL" id="JABWDY010010589">
    <property type="protein sequence ID" value="KAF5200576.1"/>
    <property type="molecule type" value="Genomic_DNA"/>
</dbReference>
<name>A0A7J6WT68_THATH</name>
<dbReference type="Pfam" id="PF14547">
    <property type="entry name" value="Hydrophob_seed"/>
    <property type="match status" value="1"/>
</dbReference>
<dbReference type="SUPFAM" id="SSF47699">
    <property type="entry name" value="Bifunctional inhibitor/lipid-transfer protein/seed storage 2S albumin"/>
    <property type="match status" value="1"/>
</dbReference>
<feature type="domain" description="Bifunctional inhibitor/plant lipid transfer protein/seed storage helical" evidence="3">
    <location>
        <begin position="67"/>
        <end position="150"/>
    </location>
</feature>
<dbReference type="InterPro" id="IPR016140">
    <property type="entry name" value="Bifunc_inhib/LTP/seed_store"/>
</dbReference>
<organism evidence="4 5">
    <name type="scientific">Thalictrum thalictroides</name>
    <name type="common">Rue-anemone</name>
    <name type="synonym">Anemone thalictroides</name>
    <dbReference type="NCBI Taxonomy" id="46969"/>
    <lineage>
        <taxon>Eukaryota</taxon>
        <taxon>Viridiplantae</taxon>
        <taxon>Streptophyta</taxon>
        <taxon>Embryophyta</taxon>
        <taxon>Tracheophyta</taxon>
        <taxon>Spermatophyta</taxon>
        <taxon>Magnoliopsida</taxon>
        <taxon>Ranunculales</taxon>
        <taxon>Ranunculaceae</taxon>
        <taxon>Thalictroideae</taxon>
        <taxon>Thalictrum</taxon>
    </lineage>
</organism>
<dbReference type="AlphaFoldDB" id="A0A7J6WT68"/>
<dbReference type="InterPro" id="IPR051636">
    <property type="entry name" value="Plant_LTP/defense-related"/>
</dbReference>
<dbReference type="CDD" id="cd01958">
    <property type="entry name" value="HPS_like"/>
    <property type="match status" value="1"/>
</dbReference>
<dbReference type="InterPro" id="IPR027923">
    <property type="entry name" value="Hydrophob_seed_dom"/>
</dbReference>
<keyword evidence="5" id="KW-1185">Reference proteome</keyword>
<evidence type="ECO:0000313" key="5">
    <source>
        <dbReference type="Proteomes" id="UP000554482"/>
    </source>
</evidence>
<dbReference type="OrthoDB" id="696558at2759"/>
<dbReference type="InterPro" id="IPR036312">
    <property type="entry name" value="Bifun_inhib/LTP/seed_sf"/>
</dbReference>
<protein>
    <submittedName>
        <fullName evidence="4">PEARLI1-like lipid transfer protein</fullName>
    </submittedName>
</protein>
<evidence type="ECO:0000256" key="1">
    <source>
        <dbReference type="ARBA" id="ARBA00022729"/>
    </source>
</evidence>
<dbReference type="FunFam" id="1.10.110.10:FF:000003">
    <property type="entry name" value="pEARLI1-like lipid transfer protein 1"/>
    <property type="match status" value="1"/>
</dbReference>
<dbReference type="Gene3D" id="1.10.110.10">
    <property type="entry name" value="Plant lipid-transfer and hydrophobic proteins"/>
    <property type="match status" value="1"/>
</dbReference>
<evidence type="ECO:0000259" key="3">
    <source>
        <dbReference type="SMART" id="SM00499"/>
    </source>
</evidence>
<dbReference type="SMART" id="SM00499">
    <property type="entry name" value="AAI"/>
    <property type="match status" value="1"/>
</dbReference>
<feature type="chain" id="PRO_5029531505" evidence="2">
    <location>
        <begin position="26"/>
        <end position="151"/>
    </location>
</feature>
<reference evidence="4 5" key="1">
    <citation type="submission" date="2020-06" db="EMBL/GenBank/DDBJ databases">
        <title>Transcriptomic and genomic resources for Thalictrum thalictroides and T. hernandezii: Facilitating candidate gene discovery in an emerging model plant lineage.</title>
        <authorList>
            <person name="Arias T."/>
            <person name="Riano-Pachon D.M."/>
            <person name="Di Stilio V.S."/>
        </authorList>
    </citation>
    <scope>NUCLEOTIDE SEQUENCE [LARGE SCALE GENOMIC DNA]</scope>
    <source>
        <strain evidence="5">cv. WT478/WT964</strain>
        <tissue evidence="4">Leaves</tissue>
    </source>
</reference>
<sequence length="151" mass="15990">MASKQSPSVVFFLTLNILFFVLATAHNVDDCSHPPLHLPKPIYKPTYPTDQPRITVPTPAAYAYGKCPKDALKLGVCANLLGGLVSVQVGTPPDHPCCTLIKGLVDLEAAVCLCTAIKAKVLNVVHLNIPLSVSLLLNTCGKKAPSGFQCA</sequence>
<evidence type="ECO:0000256" key="2">
    <source>
        <dbReference type="SAM" id="SignalP"/>
    </source>
</evidence>
<gene>
    <name evidence="4" type="ORF">FRX31_009838</name>
</gene>
<comment type="caution">
    <text evidence="4">The sequence shown here is derived from an EMBL/GenBank/DDBJ whole genome shotgun (WGS) entry which is preliminary data.</text>
</comment>
<accession>A0A7J6WT68</accession>